<dbReference type="InterPro" id="IPR036872">
    <property type="entry name" value="CH_dom_sf"/>
</dbReference>
<dbReference type="Proteomes" id="UP000664991">
    <property type="component" value="Unassembled WGS sequence"/>
</dbReference>
<feature type="compositionally biased region" description="Acidic residues" evidence="1">
    <location>
        <begin position="13"/>
        <end position="24"/>
    </location>
</feature>
<comment type="caution">
    <text evidence="2">The sequence shown here is derived from an EMBL/GenBank/DDBJ whole genome shotgun (WGS) entry which is preliminary data.</text>
</comment>
<sequence>MSILLPNMAEFDTISELEEEEEEAATSSSSPSSSSSVSGPDDDEEDEEEEEEENEEEEEEEEEQVEETPPPPRVVSEEHLRRYAPDPVLVRGAGHITVIVTPVDISVYLSSAASSKNKVYPEPQSKGECLSNIHEFLRGCRVSLQLETSDANYLYQGQNFNKVLSSLVTLNKVTADIGLGSDFMCAWPSSYQIKSSDSLGPQPSW</sequence>
<organism evidence="2 3">
    <name type="scientific">Ovis aries</name>
    <name type="common">Sheep</name>
    <dbReference type="NCBI Taxonomy" id="9940"/>
    <lineage>
        <taxon>Eukaryota</taxon>
        <taxon>Metazoa</taxon>
        <taxon>Chordata</taxon>
        <taxon>Craniata</taxon>
        <taxon>Vertebrata</taxon>
        <taxon>Euteleostomi</taxon>
        <taxon>Mammalia</taxon>
        <taxon>Eutheria</taxon>
        <taxon>Laurasiatheria</taxon>
        <taxon>Artiodactyla</taxon>
        <taxon>Ruminantia</taxon>
        <taxon>Pecora</taxon>
        <taxon>Bovidae</taxon>
        <taxon>Caprinae</taxon>
        <taxon>Ovis</taxon>
    </lineage>
</organism>
<dbReference type="SUPFAM" id="SSF47576">
    <property type="entry name" value="Calponin-homology domain, CH-domain"/>
    <property type="match status" value="1"/>
</dbReference>
<dbReference type="EMBL" id="JAEMGP010000027">
    <property type="protein sequence ID" value="KAG5193738.1"/>
    <property type="molecule type" value="Genomic_DNA"/>
</dbReference>
<evidence type="ECO:0000313" key="2">
    <source>
        <dbReference type="EMBL" id="KAG5193738.1"/>
    </source>
</evidence>
<name>A0A835ZIJ5_SHEEP</name>
<gene>
    <name evidence="2" type="ORF">JEQ12_020099</name>
</gene>
<evidence type="ECO:0000313" key="3">
    <source>
        <dbReference type="Proteomes" id="UP000664991"/>
    </source>
</evidence>
<accession>A0A835ZIJ5</accession>
<feature type="region of interest" description="Disordered" evidence="1">
    <location>
        <begin position="1"/>
        <end position="79"/>
    </location>
</feature>
<dbReference type="Gene3D" id="1.10.418.10">
    <property type="entry name" value="Calponin-like domain"/>
    <property type="match status" value="1"/>
</dbReference>
<protein>
    <submittedName>
        <fullName evidence="2">Uncharacterized protein</fullName>
    </submittedName>
</protein>
<proteinExistence type="predicted"/>
<feature type="compositionally biased region" description="Low complexity" evidence="1">
    <location>
        <begin position="25"/>
        <end position="39"/>
    </location>
</feature>
<evidence type="ECO:0000256" key="1">
    <source>
        <dbReference type="SAM" id="MobiDB-lite"/>
    </source>
</evidence>
<dbReference type="AlphaFoldDB" id="A0A835ZIJ5"/>
<reference evidence="2 3" key="1">
    <citation type="submission" date="2020-12" db="EMBL/GenBank/DDBJ databases">
        <title>De novo assembly of Tibetan sheep genome.</title>
        <authorList>
            <person name="Li X."/>
        </authorList>
    </citation>
    <scope>NUCLEOTIDE SEQUENCE [LARGE SCALE GENOMIC DNA]</scope>
    <source>
        <tissue evidence="2">Heart</tissue>
    </source>
</reference>
<feature type="compositionally biased region" description="Acidic residues" evidence="1">
    <location>
        <begin position="40"/>
        <end position="66"/>
    </location>
</feature>